<gene>
    <name evidence="4" type="ordered locus">Caci_4544</name>
</gene>
<dbReference type="Pfam" id="PF01381">
    <property type="entry name" value="HTH_3"/>
    <property type="match status" value="1"/>
</dbReference>
<feature type="domain" description="HTH cro/C1-type" evidence="3">
    <location>
        <begin position="45"/>
        <end position="99"/>
    </location>
</feature>
<dbReference type="CDD" id="cd00093">
    <property type="entry name" value="HTH_XRE"/>
    <property type="match status" value="1"/>
</dbReference>
<dbReference type="HOGENOM" id="CLU_085376_5_2_11"/>
<dbReference type="KEGG" id="cai:Caci_4544"/>
<dbReference type="CDD" id="cd02209">
    <property type="entry name" value="cupin_XRE_C"/>
    <property type="match status" value="1"/>
</dbReference>
<dbReference type="PANTHER" id="PTHR46797">
    <property type="entry name" value="HTH-TYPE TRANSCRIPTIONAL REGULATOR"/>
    <property type="match status" value="1"/>
</dbReference>
<dbReference type="InterPro" id="IPR011051">
    <property type="entry name" value="RmlC_Cupin_sf"/>
</dbReference>
<dbReference type="Gene3D" id="2.60.120.10">
    <property type="entry name" value="Jelly Rolls"/>
    <property type="match status" value="1"/>
</dbReference>
<keyword evidence="5" id="KW-1185">Reference proteome</keyword>
<dbReference type="STRING" id="479433.Caci_4544"/>
<dbReference type="Pfam" id="PF07883">
    <property type="entry name" value="Cupin_2"/>
    <property type="match status" value="1"/>
</dbReference>
<proteinExistence type="predicted"/>
<feature type="compositionally biased region" description="Low complexity" evidence="2">
    <location>
        <begin position="13"/>
        <end position="42"/>
    </location>
</feature>
<name>C7PXU7_CATAD</name>
<dbReference type="EMBL" id="CP001700">
    <property type="protein sequence ID" value="ACU73407.1"/>
    <property type="molecule type" value="Genomic_DNA"/>
</dbReference>
<dbReference type="InterPro" id="IPR001387">
    <property type="entry name" value="Cro/C1-type_HTH"/>
</dbReference>
<dbReference type="InterPro" id="IPR013096">
    <property type="entry name" value="Cupin_2"/>
</dbReference>
<dbReference type="PANTHER" id="PTHR46797:SF1">
    <property type="entry name" value="METHYLPHOSPHONATE SYNTHASE"/>
    <property type="match status" value="1"/>
</dbReference>
<dbReference type="eggNOG" id="COG1917">
    <property type="taxonomic scope" value="Bacteria"/>
</dbReference>
<dbReference type="InterPro" id="IPR014710">
    <property type="entry name" value="RmlC-like_jellyroll"/>
</dbReference>
<dbReference type="PROSITE" id="PS50943">
    <property type="entry name" value="HTH_CROC1"/>
    <property type="match status" value="1"/>
</dbReference>
<dbReference type="SUPFAM" id="SSF51182">
    <property type="entry name" value="RmlC-like cupins"/>
    <property type="match status" value="1"/>
</dbReference>
<dbReference type="eggNOG" id="COG1396">
    <property type="taxonomic scope" value="Bacteria"/>
</dbReference>
<dbReference type="SUPFAM" id="SSF47413">
    <property type="entry name" value="lambda repressor-like DNA-binding domains"/>
    <property type="match status" value="1"/>
</dbReference>
<protein>
    <submittedName>
        <fullName evidence="4">Transcriptional regulator, XRE family</fullName>
    </submittedName>
</protein>
<dbReference type="AlphaFoldDB" id="C7PXU7"/>
<dbReference type="InterPro" id="IPR010982">
    <property type="entry name" value="Lambda_DNA-bd_dom_sf"/>
</dbReference>
<evidence type="ECO:0000256" key="1">
    <source>
        <dbReference type="ARBA" id="ARBA00023125"/>
    </source>
</evidence>
<accession>C7PXU7</accession>
<dbReference type="GO" id="GO:0003700">
    <property type="term" value="F:DNA-binding transcription factor activity"/>
    <property type="evidence" value="ECO:0007669"/>
    <property type="project" value="TreeGrafter"/>
</dbReference>
<keyword evidence="1" id="KW-0238">DNA-binding</keyword>
<dbReference type="Gene3D" id="1.10.260.40">
    <property type="entry name" value="lambda repressor-like DNA-binding domains"/>
    <property type="match status" value="1"/>
</dbReference>
<evidence type="ECO:0000313" key="4">
    <source>
        <dbReference type="EMBL" id="ACU73407.1"/>
    </source>
</evidence>
<dbReference type="Proteomes" id="UP000000851">
    <property type="component" value="Chromosome"/>
</dbReference>
<feature type="region of interest" description="Disordered" evidence="2">
    <location>
        <begin position="9"/>
        <end position="42"/>
    </location>
</feature>
<dbReference type="InParanoid" id="C7PXU7"/>
<evidence type="ECO:0000256" key="2">
    <source>
        <dbReference type="SAM" id="MobiDB-lite"/>
    </source>
</evidence>
<evidence type="ECO:0000313" key="5">
    <source>
        <dbReference type="Proteomes" id="UP000000851"/>
    </source>
</evidence>
<dbReference type="InterPro" id="IPR050807">
    <property type="entry name" value="TransReg_Diox_bact_type"/>
</dbReference>
<reference evidence="4 5" key="1">
    <citation type="journal article" date="2009" name="Stand. Genomic Sci.">
        <title>Complete genome sequence of Catenulispora acidiphila type strain (ID 139908).</title>
        <authorList>
            <person name="Copeland A."/>
            <person name="Lapidus A."/>
            <person name="Glavina Del Rio T."/>
            <person name="Nolan M."/>
            <person name="Lucas S."/>
            <person name="Chen F."/>
            <person name="Tice H."/>
            <person name="Cheng J.F."/>
            <person name="Bruce D."/>
            <person name="Goodwin L."/>
            <person name="Pitluck S."/>
            <person name="Mikhailova N."/>
            <person name="Pati A."/>
            <person name="Ivanova N."/>
            <person name="Mavromatis K."/>
            <person name="Chen A."/>
            <person name="Palaniappan K."/>
            <person name="Chain P."/>
            <person name="Land M."/>
            <person name="Hauser L."/>
            <person name="Chang Y.J."/>
            <person name="Jeffries C.D."/>
            <person name="Chertkov O."/>
            <person name="Brettin T."/>
            <person name="Detter J.C."/>
            <person name="Han C."/>
            <person name="Ali Z."/>
            <person name="Tindall B.J."/>
            <person name="Goker M."/>
            <person name="Bristow J."/>
            <person name="Eisen J.A."/>
            <person name="Markowitz V."/>
            <person name="Hugenholtz P."/>
            <person name="Kyrpides N.C."/>
            <person name="Klenk H.P."/>
        </authorList>
    </citation>
    <scope>NUCLEOTIDE SEQUENCE [LARGE SCALE GENOMIC DNA]</scope>
    <source>
        <strain evidence="5">DSM 44928 / JCM 14897 / NBRC 102108 / NRRL B-24433 / ID139908</strain>
    </source>
</reference>
<organism evidence="4 5">
    <name type="scientific">Catenulispora acidiphila (strain DSM 44928 / JCM 14897 / NBRC 102108 / NRRL B-24433 / ID139908)</name>
    <dbReference type="NCBI Taxonomy" id="479433"/>
    <lineage>
        <taxon>Bacteria</taxon>
        <taxon>Bacillati</taxon>
        <taxon>Actinomycetota</taxon>
        <taxon>Actinomycetes</taxon>
        <taxon>Catenulisporales</taxon>
        <taxon>Catenulisporaceae</taxon>
        <taxon>Catenulispora</taxon>
    </lineage>
</organism>
<dbReference type="SMART" id="SM00530">
    <property type="entry name" value="HTH_XRE"/>
    <property type="match status" value="1"/>
</dbReference>
<dbReference type="GO" id="GO:0003677">
    <property type="term" value="F:DNA binding"/>
    <property type="evidence" value="ECO:0007669"/>
    <property type="project" value="UniProtKB-KW"/>
</dbReference>
<evidence type="ECO:0000259" key="3">
    <source>
        <dbReference type="PROSITE" id="PS50943"/>
    </source>
</evidence>
<sequence length="215" mass="22654" precursor="true">MNRTQMAMISISQAADAAEPQDEATPGSASAPAARASMQALSAALRRERRRADLSLSEVARRADLSKSTLSQLESGIGNPSLETLWALCTALGIPFGQLFDPPPPRTQVIRAGSGAAVAAEQADYRVLLLATCPPGARRDVYRVEAEPGSVRRSDPHAPGVVEHVVVCAGRALVGVAEEPVELGPGDYIVYPGDVPHLFEALEPGTWAVTVSEHV</sequence>
<dbReference type="GO" id="GO:0005829">
    <property type="term" value="C:cytosol"/>
    <property type="evidence" value="ECO:0007669"/>
    <property type="project" value="TreeGrafter"/>
</dbReference>